<dbReference type="AlphaFoldDB" id="A0A0S2K984"/>
<dbReference type="PATRIC" id="fig|161398.10.peg.4250"/>
<dbReference type="GO" id="GO:0050660">
    <property type="term" value="F:flavin adenine dinucleotide binding"/>
    <property type="evidence" value="ECO:0007669"/>
    <property type="project" value="InterPro"/>
</dbReference>
<dbReference type="GO" id="GO:0005737">
    <property type="term" value="C:cytoplasm"/>
    <property type="evidence" value="ECO:0007669"/>
    <property type="project" value="TreeGrafter"/>
</dbReference>
<comment type="cofactor">
    <cofactor evidence="1">
        <name>FAD</name>
        <dbReference type="ChEBI" id="CHEBI:57692"/>
    </cofactor>
</comment>
<dbReference type="InterPro" id="IPR036250">
    <property type="entry name" value="AcylCo_DH-like_C"/>
</dbReference>
<dbReference type="Gene3D" id="1.20.140.10">
    <property type="entry name" value="Butyryl-CoA Dehydrogenase, subunit A, domain 3"/>
    <property type="match status" value="1"/>
</dbReference>
<dbReference type="Proteomes" id="UP000061457">
    <property type="component" value="Chromosome II"/>
</dbReference>
<dbReference type="InterPro" id="IPR009075">
    <property type="entry name" value="AcylCo_DH/oxidase_C"/>
</dbReference>
<comment type="pathway">
    <text evidence="2">Lipid metabolism; fatty acid beta-oxidation.</text>
</comment>
<feature type="domain" description="Acyl-CoA dehydrogenase/oxidase N-terminal" evidence="14">
    <location>
        <begin position="89"/>
        <end position="187"/>
    </location>
</feature>
<dbReference type="EMBL" id="CP013188">
    <property type="protein sequence ID" value="ALO44611.1"/>
    <property type="molecule type" value="Genomic_DNA"/>
</dbReference>
<evidence type="ECO:0000313" key="16">
    <source>
        <dbReference type="EMBL" id="ALO44611.1"/>
    </source>
</evidence>
<organism evidence="16 17">
    <name type="scientific">Pseudoalteromonas phenolica</name>
    <dbReference type="NCBI Taxonomy" id="161398"/>
    <lineage>
        <taxon>Bacteria</taxon>
        <taxon>Pseudomonadati</taxon>
        <taxon>Pseudomonadota</taxon>
        <taxon>Gammaproteobacteria</taxon>
        <taxon>Alteromonadales</taxon>
        <taxon>Pseudoalteromonadaceae</taxon>
        <taxon>Pseudoalteromonas</taxon>
    </lineage>
</organism>
<evidence type="ECO:0000259" key="14">
    <source>
        <dbReference type="Pfam" id="PF02771"/>
    </source>
</evidence>
<keyword evidence="17" id="KW-1185">Reference proteome</keyword>
<evidence type="ECO:0000256" key="8">
    <source>
        <dbReference type="ARBA" id="ARBA00022827"/>
    </source>
</evidence>
<keyword evidence="7" id="KW-0285">Flavoprotein</keyword>
<comment type="catalytic activity">
    <reaction evidence="10">
        <text>a medium-chain 2,3-saturated fatty acyl-CoA + oxidized [electron-transfer flavoprotein] + H(+) = a medium-chain (2E)-enoyl-CoA + reduced [electron-transfer flavoprotein]</text>
        <dbReference type="Rhea" id="RHEA:14477"/>
        <dbReference type="Rhea" id="RHEA-COMP:10685"/>
        <dbReference type="Rhea" id="RHEA-COMP:10686"/>
        <dbReference type="ChEBI" id="CHEBI:15378"/>
        <dbReference type="ChEBI" id="CHEBI:57692"/>
        <dbReference type="ChEBI" id="CHEBI:58307"/>
        <dbReference type="ChEBI" id="CHEBI:83723"/>
        <dbReference type="ChEBI" id="CHEBI:83726"/>
        <dbReference type="EC" id="1.3.8.7"/>
    </reaction>
</comment>
<evidence type="ECO:0000259" key="15">
    <source>
        <dbReference type="Pfam" id="PF09317"/>
    </source>
</evidence>
<evidence type="ECO:0000256" key="7">
    <source>
        <dbReference type="ARBA" id="ARBA00022630"/>
    </source>
</evidence>
<dbReference type="Gene3D" id="1.10.540.10">
    <property type="entry name" value="Acyl-CoA dehydrogenase/oxidase, N-terminal domain"/>
    <property type="match status" value="1"/>
</dbReference>
<dbReference type="Pfam" id="PF02771">
    <property type="entry name" value="Acyl-CoA_dh_N"/>
    <property type="match status" value="1"/>
</dbReference>
<evidence type="ECO:0000259" key="13">
    <source>
        <dbReference type="Pfam" id="PF02770"/>
    </source>
</evidence>
<evidence type="ECO:0000256" key="4">
    <source>
        <dbReference type="ARBA" id="ARBA00012033"/>
    </source>
</evidence>
<comment type="similarity">
    <text evidence="3">Belongs to the acyl-CoA dehydrogenase family.</text>
</comment>
<reference evidence="17" key="1">
    <citation type="submission" date="2015-11" db="EMBL/GenBank/DDBJ databases">
        <authorList>
            <person name="Kim K.M."/>
        </authorList>
    </citation>
    <scope>NUCLEOTIDE SEQUENCE [LARGE SCALE GENOMIC DNA]</scope>
    <source>
        <strain evidence="17">KCTC 12086</strain>
    </source>
</reference>
<comment type="catalytic activity">
    <reaction evidence="11">
        <text>a long-chain 2,3-saturated fatty acyl-CoA + oxidized [electron-transfer flavoprotein] + H(+) = a long-chain (2E)-enoyl-CoA + reduced [electron-transfer flavoprotein]</text>
        <dbReference type="Rhea" id="RHEA:17721"/>
        <dbReference type="Rhea" id="RHEA-COMP:10685"/>
        <dbReference type="Rhea" id="RHEA-COMP:10686"/>
        <dbReference type="ChEBI" id="CHEBI:15378"/>
        <dbReference type="ChEBI" id="CHEBI:57692"/>
        <dbReference type="ChEBI" id="CHEBI:58307"/>
        <dbReference type="ChEBI" id="CHEBI:83721"/>
        <dbReference type="ChEBI" id="CHEBI:83727"/>
        <dbReference type="EC" id="1.3.8.8"/>
    </reaction>
</comment>
<name>A0A0S2K984_9GAMM</name>
<dbReference type="Pfam" id="PF00441">
    <property type="entry name" value="Acyl-CoA_dh_1"/>
    <property type="match status" value="1"/>
</dbReference>
<evidence type="ECO:0000256" key="6">
    <source>
        <dbReference type="ARBA" id="ARBA00020144"/>
    </source>
</evidence>
<keyword evidence="9" id="KW-0560">Oxidoreductase</keyword>
<dbReference type="NCBIfam" id="NF009586">
    <property type="entry name" value="PRK13026.1"/>
    <property type="match status" value="1"/>
</dbReference>
<protein>
    <recommendedName>
        <fullName evidence="6">Acyl-coenzyme A dehydrogenase</fullName>
        <ecNumber evidence="4">1.3.8.7</ecNumber>
        <ecNumber evidence="5">1.3.8.8</ecNumber>
    </recommendedName>
</protein>
<dbReference type="InterPro" id="IPR006091">
    <property type="entry name" value="Acyl-CoA_Oxase/DH_mid-dom"/>
</dbReference>
<dbReference type="EC" id="1.3.8.7" evidence="4"/>
<dbReference type="SUPFAM" id="SSF56645">
    <property type="entry name" value="Acyl-CoA dehydrogenase NM domain-like"/>
    <property type="match status" value="1"/>
</dbReference>
<gene>
    <name evidence="16" type="ORF">PP2015_4144</name>
</gene>
<proteinExistence type="inferred from homology"/>
<dbReference type="SUPFAM" id="SSF47203">
    <property type="entry name" value="Acyl-CoA dehydrogenase C-terminal domain-like"/>
    <property type="match status" value="1"/>
</dbReference>
<dbReference type="Pfam" id="PF09317">
    <property type="entry name" value="ACDH_C"/>
    <property type="match status" value="1"/>
</dbReference>
<dbReference type="GO" id="GO:0004466">
    <property type="term" value="F:long-chain fatty acyl-CoA dehydrogenase activity"/>
    <property type="evidence" value="ECO:0007669"/>
    <property type="project" value="UniProtKB-EC"/>
</dbReference>
<dbReference type="NCBIfam" id="NF007000">
    <property type="entry name" value="PRK09463.1"/>
    <property type="match status" value="1"/>
</dbReference>
<evidence type="ECO:0000256" key="11">
    <source>
        <dbReference type="ARBA" id="ARBA00049247"/>
    </source>
</evidence>
<dbReference type="GO" id="GO:0033539">
    <property type="term" value="P:fatty acid beta-oxidation using acyl-CoA dehydrogenase"/>
    <property type="evidence" value="ECO:0007669"/>
    <property type="project" value="InterPro"/>
</dbReference>
<feature type="domain" description="Acyl-CoA dehydrogenase C-terminal bacterial-type" evidence="15">
    <location>
        <begin position="469"/>
        <end position="753"/>
    </location>
</feature>
<dbReference type="InterPro" id="IPR013786">
    <property type="entry name" value="AcylCoA_DH/ox_N"/>
</dbReference>
<evidence type="ECO:0000256" key="5">
    <source>
        <dbReference type="ARBA" id="ARBA00012040"/>
    </source>
</evidence>
<dbReference type="InterPro" id="IPR046373">
    <property type="entry name" value="Acyl-CoA_Oxase/DH_mid-dom_sf"/>
</dbReference>
<evidence type="ECO:0000256" key="9">
    <source>
        <dbReference type="ARBA" id="ARBA00023002"/>
    </source>
</evidence>
<dbReference type="PANTHER" id="PTHR48083">
    <property type="entry name" value="MEDIUM-CHAIN SPECIFIC ACYL-COA DEHYDROGENASE, MITOCHONDRIAL-RELATED"/>
    <property type="match status" value="1"/>
</dbReference>
<dbReference type="UniPathway" id="UPA00659"/>
<dbReference type="Pfam" id="PF02770">
    <property type="entry name" value="Acyl-CoA_dh_M"/>
    <property type="match status" value="1"/>
</dbReference>
<dbReference type="InterPro" id="IPR037069">
    <property type="entry name" value="AcylCoA_DH/ox_N_sf"/>
</dbReference>
<feature type="domain" description="Acyl-CoA oxidase/dehydrogenase middle" evidence="13">
    <location>
        <begin position="192"/>
        <end position="292"/>
    </location>
</feature>
<keyword evidence="8" id="KW-0274">FAD</keyword>
<evidence type="ECO:0000313" key="17">
    <source>
        <dbReference type="Proteomes" id="UP000061457"/>
    </source>
</evidence>
<dbReference type="InterPro" id="IPR050741">
    <property type="entry name" value="Acyl-CoA_dehydrogenase"/>
</dbReference>
<dbReference type="FunFam" id="1.20.140.10:FF:000009">
    <property type="entry name" value="Acyl-CoA dehydrogenase"/>
    <property type="match status" value="1"/>
</dbReference>
<dbReference type="InterPro" id="IPR015396">
    <property type="entry name" value="FadE_C"/>
</dbReference>
<sequence>MHRAIDLTRFLCRNVGIFNWSDELVMSLRTQFRKVLPSISITEQEALDAGDVWLEGSIYQGKPDFSALRAVPEATLSAEEQAFIDGPVKELMAMIDDSVIQNSKHLPEHILDFLKKERFFSLIIPKSYGGREFSPYANSTIVGTIATKSSAVAVTVMVPNSLGPGELLMHYGTEEQRAHYLPRLANGTDIPCFALTSPEAGSDAGGIPDQGIVTKGMHNGEEVLGLEITWDKRYITLAPIATVLGLAFKVFDPESLLGGKEELGITCALIPKSHPGVELGNRHDPMGIRFYNGTTRGNKVFIPMEFIIGGQKNIGRGWQMLVSCLGAGRGISLPALGVSTSQVALKSASEYAAVREQFGLSIGQFEGIQEKLADIAGKTYLQESMRVLTTEGLGMGLKPSVVTAIAKYHMTEIGRDVLDSAMDILAGKAIQNGPQNTLASGYVAQPIAITVEGANILTRNLMIFGQGVMRCHPHLQEMVEAIHSEEADADKKFNKKFRQTVGYGISNGLRAFGLGLMPFMAGSQSSLSEVRPYEKAVMQLSSRLALFADFSLLVLGGKLKQAEMLSARLGDVMSYLYAAMASIKYYEQKVSESERAQAAPYFHYATRWALQNAENALHKFLDNFPASFARKFLRVATLQFSHRMAKIDDNLIRELAAAAQQDTTFKSQITKLVKPTAGDGHDINEQAYKAKMACLDLLKVLKKALRSKQVKSGVRFADTLDNALAANVITSEQYAKLIDYNKKREKAIRVDEFDFDLNLIDDCPLNTDIQQAS</sequence>
<dbReference type="FunFam" id="1.10.540.10:FF:000004">
    <property type="entry name" value="Acyl-CoA dehydrogenase"/>
    <property type="match status" value="1"/>
</dbReference>
<feature type="domain" description="Acyl-CoA dehydrogenase/oxidase C-terminal" evidence="12">
    <location>
        <begin position="315"/>
        <end position="457"/>
    </location>
</feature>
<accession>A0A0S2K984</accession>
<dbReference type="STRING" id="161398.PP2015_4144"/>
<dbReference type="Gene3D" id="2.40.110.10">
    <property type="entry name" value="Butyryl-CoA Dehydrogenase, subunit A, domain 2"/>
    <property type="match status" value="1"/>
</dbReference>
<dbReference type="GO" id="GO:0070991">
    <property type="term" value="F:medium-chain fatty acyl-CoA dehydrogenase activity"/>
    <property type="evidence" value="ECO:0007669"/>
    <property type="project" value="UniProtKB-EC"/>
</dbReference>
<dbReference type="KEGG" id="pphe:PP2015_4144"/>
<dbReference type="InterPro" id="IPR009100">
    <property type="entry name" value="AcylCoA_DH/oxidase_NM_dom_sf"/>
</dbReference>
<evidence type="ECO:0000256" key="3">
    <source>
        <dbReference type="ARBA" id="ARBA00009347"/>
    </source>
</evidence>
<evidence type="ECO:0000256" key="10">
    <source>
        <dbReference type="ARBA" id="ARBA00047882"/>
    </source>
</evidence>
<evidence type="ECO:0000256" key="1">
    <source>
        <dbReference type="ARBA" id="ARBA00001974"/>
    </source>
</evidence>
<dbReference type="EC" id="1.3.8.8" evidence="5"/>
<evidence type="ECO:0000259" key="12">
    <source>
        <dbReference type="Pfam" id="PF00441"/>
    </source>
</evidence>
<dbReference type="PANTHER" id="PTHR48083:SF33">
    <property type="entry name" value="ACYL-COENZYME A DEHYDROGENASE"/>
    <property type="match status" value="1"/>
</dbReference>
<evidence type="ECO:0000256" key="2">
    <source>
        <dbReference type="ARBA" id="ARBA00005005"/>
    </source>
</evidence>